<name>N6Y646_THAL4</name>
<dbReference type="PANTHER" id="PTHR12558">
    <property type="entry name" value="CELL DIVISION CYCLE 16,23,27"/>
    <property type="match status" value="1"/>
</dbReference>
<dbReference type="PROSITE" id="PS50005">
    <property type="entry name" value="TPR"/>
    <property type="match status" value="1"/>
</dbReference>
<evidence type="ECO:0000313" key="4">
    <source>
        <dbReference type="Proteomes" id="UP000013232"/>
    </source>
</evidence>
<reference evidence="3 4" key="1">
    <citation type="submission" date="2012-09" db="EMBL/GenBank/DDBJ databases">
        <title>Draft Genome Sequences of 6 Strains from Genus Thauera.</title>
        <authorList>
            <person name="Liu B."/>
            <person name="Shapleigh J.P."/>
            <person name="Frostegard A.H."/>
        </authorList>
    </citation>
    <scope>NUCLEOTIDE SEQUENCE [LARGE SCALE GENOMIC DNA]</scope>
    <source>
        <strain evidence="4">47Lol / DSM 12138</strain>
    </source>
</reference>
<dbReference type="InterPro" id="IPR011717">
    <property type="entry name" value="TPR-4"/>
</dbReference>
<dbReference type="Gene3D" id="1.25.40.10">
    <property type="entry name" value="Tetratricopeptide repeat domain"/>
    <property type="match status" value="6"/>
</dbReference>
<evidence type="ECO:0000256" key="2">
    <source>
        <dbReference type="SAM" id="SignalP"/>
    </source>
</evidence>
<dbReference type="Proteomes" id="UP000013232">
    <property type="component" value="Unassembled WGS sequence"/>
</dbReference>
<dbReference type="eggNOG" id="COG0457">
    <property type="taxonomic scope" value="Bacteria"/>
</dbReference>
<protein>
    <submittedName>
        <fullName evidence="3">Uncharacterized protein</fullName>
    </submittedName>
</protein>
<dbReference type="EMBL" id="AMXE01000011">
    <property type="protein sequence ID" value="ENO89686.1"/>
    <property type="molecule type" value="Genomic_DNA"/>
</dbReference>
<evidence type="ECO:0000313" key="3">
    <source>
        <dbReference type="EMBL" id="ENO89686.1"/>
    </source>
</evidence>
<dbReference type="InterPro" id="IPR014266">
    <property type="entry name" value="PEP-CTERM_TPR_PrsT"/>
</dbReference>
<dbReference type="AlphaFoldDB" id="N6Y646"/>
<dbReference type="SMART" id="SM00028">
    <property type="entry name" value="TPR"/>
    <property type="match status" value="16"/>
</dbReference>
<dbReference type="STRING" id="1123367.GCA_000621305_03243"/>
<feature type="repeat" description="TPR" evidence="1">
    <location>
        <begin position="202"/>
        <end position="235"/>
    </location>
</feature>
<dbReference type="RefSeq" id="WP_004334844.1">
    <property type="nucleotide sequence ID" value="NZ_AMXE01000011.1"/>
</dbReference>
<dbReference type="OrthoDB" id="5290951at2"/>
<evidence type="ECO:0000256" key="1">
    <source>
        <dbReference type="PROSITE-ProRule" id="PRU00339"/>
    </source>
</evidence>
<dbReference type="Pfam" id="PF13432">
    <property type="entry name" value="TPR_16"/>
    <property type="match status" value="1"/>
</dbReference>
<organism evidence="3 4">
    <name type="scientific">Thauera linaloolentis (strain DSM 12138 / JCM 21573 / CCUG 41526 / CIP 105981 / IAM 15112 / NBRC 102519 / 47Lol)</name>
    <dbReference type="NCBI Taxonomy" id="1123367"/>
    <lineage>
        <taxon>Bacteria</taxon>
        <taxon>Pseudomonadati</taxon>
        <taxon>Pseudomonadota</taxon>
        <taxon>Betaproteobacteria</taxon>
        <taxon>Rhodocyclales</taxon>
        <taxon>Zoogloeaceae</taxon>
        <taxon>Thauera</taxon>
    </lineage>
</organism>
<dbReference type="PANTHER" id="PTHR12558:SF13">
    <property type="entry name" value="CELL DIVISION CYCLE PROTEIN 27 HOMOLOG"/>
    <property type="match status" value="1"/>
</dbReference>
<proteinExistence type="predicted"/>
<comment type="caution">
    <text evidence="3">The sequence shown here is derived from an EMBL/GenBank/DDBJ whole genome shotgun (WGS) entry which is preliminary data.</text>
</comment>
<gene>
    <name evidence="3" type="ORF">C666_05220</name>
</gene>
<dbReference type="SUPFAM" id="SSF48452">
    <property type="entry name" value="TPR-like"/>
    <property type="match status" value="4"/>
</dbReference>
<dbReference type="InterPro" id="IPR011990">
    <property type="entry name" value="TPR-like_helical_dom_sf"/>
</dbReference>
<keyword evidence="1" id="KW-0802">TPR repeat</keyword>
<accession>N6Y646</accession>
<keyword evidence="4" id="KW-1185">Reference proteome</keyword>
<dbReference type="InterPro" id="IPR019734">
    <property type="entry name" value="TPR_rpt"/>
</dbReference>
<sequence>MNRSPRSFARVLAIGAASLFLCASAFAGPVAASRYYEDGLKRFEEQDVVGAIIQLKNALQQDRDMLAAHLLLARAYFRQGDVGPAEVEFREALRLGVNRAEVAVPLARIYLLQGRPAVLLENVPAEGLPAAARLEVLSLRGLAHAALGQRAQAEHSFADARALDPSSPVPLAAEVPMLIGSGNLALARERAELAVRNGPEFAQAFNARASVAHSAGDLPQALADYERAVALDPGLIDAVVARAGILVDLGRDEEAKSALEVTRGGPTEPRAAYLLALIAERQGDAAQAARYLAEAAGLVDALPSEWVAGHEQLLMVGALAHHAGRQFEKARKYLEAAIVRYPNNQGARKLLASIHLDMNDHARATGLLEHVLRVQPGDAQALNLLGRVNLAQRRYGKASELFEEAARGGDVHAQSALGFSQLGLGDVGAAVKSLQLAFERSPGDLAVANALANILMRQEDHKGALSVAERASAAVPGNPVALNLLGAIKSATGDAKGARAAFDAALQRNAAFMPARLNLARLDVAEGRLERARQTYAELLKQNRSDVVAMHESGMLEQRAGNLREAARWFEKAAAERPDDIRSGLALIGVRAEMGDKAGALEASKALAVRKGSDLAVLAALAESQIAVGDNKAAQQTLREMTRIAEFDAPRLVRIGYLQLAAGNPAGAAYSAQKALQGRPGDEAAMVLEIEAALLGPSDALAGVDGLIAALRAAHPSSASGSRLAGDRAVQRRRFDEAERHYRDAFASAPSLELLQRRASVAVLKGEPKSLVPVLKRWLAENGDEPRVREMLAELWMRDGDWKAARDEYERLVSGGNAGASVFNNLANVRLVLGEGDPVPMAERAHALAPGDVGIVDTLGWALAHAGRLDEAMRHLRDARLRAPEDPEIRWHLAYVLAKLGRVAEARGELQSALRESPDGAWVGKARELLGQLE</sequence>
<dbReference type="GO" id="GO:0042802">
    <property type="term" value="F:identical protein binding"/>
    <property type="evidence" value="ECO:0007669"/>
    <property type="project" value="InterPro"/>
</dbReference>
<keyword evidence="2" id="KW-0732">Signal</keyword>
<dbReference type="Pfam" id="PF14559">
    <property type="entry name" value="TPR_19"/>
    <property type="match status" value="5"/>
</dbReference>
<feature type="signal peptide" evidence="2">
    <location>
        <begin position="1"/>
        <end position="27"/>
    </location>
</feature>
<dbReference type="NCBIfam" id="TIGR02917">
    <property type="entry name" value="PEP_TPR_lipo"/>
    <property type="match status" value="1"/>
</dbReference>
<dbReference type="Pfam" id="PF07721">
    <property type="entry name" value="TPR_4"/>
    <property type="match status" value="2"/>
</dbReference>
<feature type="chain" id="PRO_5004127799" evidence="2">
    <location>
        <begin position="28"/>
        <end position="934"/>
    </location>
</feature>